<sequence length="301" mass="32049">MASACLLIQARNKSVSHSQRCVHVNLDYVTGSSELQMISPEKQGATALPHLVVAHNPATPSLPSLPTSLDALLLGPKAKMFILPAQALPFVDISLPTSASTTWRVGGLSFSLSYTRLLLILLTNIVFVSLVRSAILSRKRTPIAVTVIEKAEQAVVLPEAKRAGSAPVNIGDSVPASPRKWSRLFSFKSMAMPTLAEALPITLNPPPPPVMRGGHVYRGGRGVGFASRRSGSEASRSRADASMTAVYDSETPVSMAQMIMSRHTYRRPASPSPRRLAPSSLNVSRQASVPDLVPSPSASSV</sequence>
<evidence type="ECO:0000256" key="1">
    <source>
        <dbReference type="SAM" id="MobiDB-lite"/>
    </source>
</evidence>
<feature type="compositionally biased region" description="Low complexity" evidence="1">
    <location>
        <begin position="224"/>
        <end position="234"/>
    </location>
</feature>
<keyword evidence="2" id="KW-0812">Transmembrane</keyword>
<evidence type="ECO:0000313" key="3">
    <source>
        <dbReference type="EMBL" id="CAK5262319.1"/>
    </source>
</evidence>
<reference evidence="3" key="1">
    <citation type="submission" date="2023-11" db="EMBL/GenBank/DDBJ databases">
        <authorList>
            <person name="De Vega J J."/>
            <person name="De Vega J J."/>
        </authorList>
    </citation>
    <scope>NUCLEOTIDE SEQUENCE</scope>
</reference>
<name>A0AAD2GQZ8_9AGAR</name>
<keyword evidence="4" id="KW-1185">Reference proteome</keyword>
<dbReference type="EMBL" id="CAVNYO010000013">
    <property type="protein sequence ID" value="CAK5262319.1"/>
    <property type="molecule type" value="Genomic_DNA"/>
</dbReference>
<organism evidence="3 4">
    <name type="scientific">Mycena citricolor</name>
    <dbReference type="NCBI Taxonomy" id="2018698"/>
    <lineage>
        <taxon>Eukaryota</taxon>
        <taxon>Fungi</taxon>
        <taxon>Dikarya</taxon>
        <taxon>Basidiomycota</taxon>
        <taxon>Agaricomycotina</taxon>
        <taxon>Agaricomycetes</taxon>
        <taxon>Agaricomycetidae</taxon>
        <taxon>Agaricales</taxon>
        <taxon>Marasmiineae</taxon>
        <taxon>Mycenaceae</taxon>
        <taxon>Mycena</taxon>
    </lineage>
</organism>
<keyword evidence="2" id="KW-0472">Membrane</keyword>
<comment type="caution">
    <text evidence="3">The sequence shown here is derived from an EMBL/GenBank/DDBJ whole genome shotgun (WGS) entry which is preliminary data.</text>
</comment>
<feature type="transmembrane region" description="Helical" evidence="2">
    <location>
        <begin position="113"/>
        <end position="131"/>
    </location>
</feature>
<accession>A0AAD2GQZ8</accession>
<proteinExistence type="predicted"/>
<protein>
    <submittedName>
        <fullName evidence="3">Uncharacterized protein</fullName>
    </submittedName>
</protein>
<evidence type="ECO:0000313" key="4">
    <source>
        <dbReference type="Proteomes" id="UP001295794"/>
    </source>
</evidence>
<feature type="region of interest" description="Disordered" evidence="1">
    <location>
        <begin position="264"/>
        <end position="301"/>
    </location>
</feature>
<feature type="compositionally biased region" description="Low complexity" evidence="1">
    <location>
        <begin position="267"/>
        <end position="281"/>
    </location>
</feature>
<dbReference type="AlphaFoldDB" id="A0AAD2GQZ8"/>
<gene>
    <name evidence="3" type="ORF">MYCIT1_LOCUS924</name>
</gene>
<keyword evidence="2" id="KW-1133">Transmembrane helix</keyword>
<feature type="region of interest" description="Disordered" evidence="1">
    <location>
        <begin position="222"/>
        <end position="244"/>
    </location>
</feature>
<dbReference type="Proteomes" id="UP001295794">
    <property type="component" value="Unassembled WGS sequence"/>
</dbReference>
<evidence type="ECO:0000256" key="2">
    <source>
        <dbReference type="SAM" id="Phobius"/>
    </source>
</evidence>